<feature type="signal peptide" evidence="9">
    <location>
        <begin position="1"/>
        <end position="21"/>
    </location>
</feature>
<dbReference type="Pfam" id="PF01105">
    <property type="entry name" value="EMP24_GP25L"/>
    <property type="match status" value="1"/>
</dbReference>
<keyword evidence="6 8" id="KW-0472">Membrane</keyword>
<accession>A0A8J4PV69</accession>
<dbReference type="InterPro" id="IPR009038">
    <property type="entry name" value="GOLD_dom"/>
</dbReference>
<comment type="similarity">
    <text evidence="2 7">Belongs to the EMP24/GP25L family.</text>
</comment>
<name>A0A8J4PV69_9MYCE</name>
<evidence type="ECO:0000256" key="6">
    <source>
        <dbReference type="ARBA" id="ARBA00023136"/>
    </source>
</evidence>
<dbReference type="GO" id="GO:0016020">
    <property type="term" value="C:membrane"/>
    <property type="evidence" value="ECO:0007669"/>
    <property type="project" value="UniProtKB-SubCell"/>
</dbReference>
<feature type="domain" description="GOLD" evidence="10">
    <location>
        <begin position="31"/>
        <end position="125"/>
    </location>
</feature>
<evidence type="ECO:0000256" key="8">
    <source>
        <dbReference type="SAM" id="Phobius"/>
    </source>
</evidence>
<dbReference type="InterPro" id="IPR015720">
    <property type="entry name" value="Emp24-like"/>
</dbReference>
<reference evidence="11" key="1">
    <citation type="submission" date="2020-01" db="EMBL/GenBank/DDBJ databases">
        <title>Development of genomics and gene disruption for Polysphondylium violaceum indicates a role for the polyketide synthase stlB in stalk morphogenesis.</title>
        <authorList>
            <person name="Narita B."/>
            <person name="Kawabe Y."/>
            <person name="Kin K."/>
            <person name="Saito T."/>
            <person name="Gibbs R."/>
            <person name="Kuspa A."/>
            <person name="Muzny D."/>
            <person name="Queller D."/>
            <person name="Richards S."/>
            <person name="Strassman J."/>
            <person name="Sucgang R."/>
            <person name="Worley K."/>
            <person name="Schaap P."/>
        </authorList>
    </citation>
    <scope>NUCLEOTIDE SEQUENCE</scope>
    <source>
        <strain evidence="11">QSvi11</strain>
    </source>
</reference>
<evidence type="ECO:0000259" key="10">
    <source>
        <dbReference type="PROSITE" id="PS50866"/>
    </source>
</evidence>
<dbReference type="SMART" id="SM01190">
    <property type="entry name" value="EMP24_GP25L"/>
    <property type="match status" value="1"/>
</dbReference>
<proteinExistence type="inferred from homology"/>
<evidence type="ECO:0000256" key="3">
    <source>
        <dbReference type="ARBA" id="ARBA00022692"/>
    </source>
</evidence>
<dbReference type="OrthoDB" id="3427at2759"/>
<evidence type="ECO:0000256" key="1">
    <source>
        <dbReference type="ARBA" id="ARBA00004479"/>
    </source>
</evidence>
<dbReference type="EMBL" id="AJWJ01000137">
    <property type="protein sequence ID" value="KAF2074633.1"/>
    <property type="molecule type" value="Genomic_DNA"/>
</dbReference>
<dbReference type="PROSITE" id="PS50866">
    <property type="entry name" value="GOLD"/>
    <property type="match status" value="1"/>
</dbReference>
<evidence type="ECO:0000256" key="9">
    <source>
        <dbReference type="SAM" id="SignalP"/>
    </source>
</evidence>
<feature type="transmembrane region" description="Helical" evidence="8">
    <location>
        <begin position="183"/>
        <end position="202"/>
    </location>
</feature>
<organism evidence="11 12">
    <name type="scientific">Polysphondylium violaceum</name>
    <dbReference type="NCBI Taxonomy" id="133409"/>
    <lineage>
        <taxon>Eukaryota</taxon>
        <taxon>Amoebozoa</taxon>
        <taxon>Evosea</taxon>
        <taxon>Eumycetozoa</taxon>
        <taxon>Dictyostelia</taxon>
        <taxon>Dictyosteliales</taxon>
        <taxon>Dictyosteliaceae</taxon>
        <taxon>Polysphondylium</taxon>
    </lineage>
</organism>
<evidence type="ECO:0000313" key="11">
    <source>
        <dbReference type="EMBL" id="KAF2074633.1"/>
    </source>
</evidence>
<sequence>MRFTAVLVFLTLAIVANVVNGLYFELNGGQTKCFIEENPKDTMLLGKYVLEDMNPPNGQVNTQLALTVRVQDPEKRELLSKTMGASGRFAFTTQMGGEHKICFSTNTSKWFGPSVKTRLHLDIEAGASANDYEEIAKLEQLSSMEIAIRRLNDRINQIRKEQSYQKGREIVFRNTSESTNARVMWWSILQLIVLVLTGVWQMKHLKSFFKAKKLV</sequence>
<comment type="caution">
    <text evidence="11">The sequence shown here is derived from an EMBL/GenBank/DDBJ whole genome shotgun (WGS) entry which is preliminary data.</text>
</comment>
<dbReference type="Proteomes" id="UP000695562">
    <property type="component" value="Unassembled WGS sequence"/>
</dbReference>
<evidence type="ECO:0000256" key="2">
    <source>
        <dbReference type="ARBA" id="ARBA00007104"/>
    </source>
</evidence>
<comment type="subcellular location">
    <subcellularLocation>
        <location evidence="1 7">Membrane</location>
        <topology evidence="1 7">Single-pass type I membrane protein</topology>
    </subcellularLocation>
</comment>
<keyword evidence="12" id="KW-1185">Reference proteome</keyword>
<protein>
    <recommendedName>
        <fullName evidence="10">GOLD domain-containing protein</fullName>
    </recommendedName>
</protein>
<keyword evidence="4 9" id="KW-0732">Signal</keyword>
<evidence type="ECO:0000256" key="4">
    <source>
        <dbReference type="ARBA" id="ARBA00022729"/>
    </source>
</evidence>
<keyword evidence="3 7" id="KW-0812">Transmembrane</keyword>
<dbReference type="AlphaFoldDB" id="A0A8J4PV69"/>
<keyword evidence="5 8" id="KW-1133">Transmembrane helix</keyword>
<feature type="chain" id="PRO_5035229261" description="GOLD domain-containing protein" evidence="9">
    <location>
        <begin position="22"/>
        <end position="215"/>
    </location>
</feature>
<dbReference type="PANTHER" id="PTHR22811">
    <property type="entry name" value="TRANSMEMBRANE EMP24 DOMAIN-CONTAINING PROTEIN"/>
    <property type="match status" value="1"/>
</dbReference>
<gene>
    <name evidence="11" type="ORF">CYY_004072</name>
</gene>
<evidence type="ECO:0000256" key="5">
    <source>
        <dbReference type="ARBA" id="ARBA00022989"/>
    </source>
</evidence>
<evidence type="ECO:0000313" key="12">
    <source>
        <dbReference type="Proteomes" id="UP000695562"/>
    </source>
</evidence>
<evidence type="ECO:0000256" key="7">
    <source>
        <dbReference type="RuleBase" id="RU003827"/>
    </source>
</evidence>